<comment type="cofactor">
    <cofactor evidence="1">
        <name>FAD</name>
        <dbReference type="ChEBI" id="CHEBI:57692"/>
    </cofactor>
</comment>
<keyword evidence="6" id="KW-0560">Oxidoreductase</keyword>
<dbReference type="PANTHER" id="PTHR43716">
    <property type="entry name" value="D-2-HYDROXYGLUTARATE DEHYDROGENASE, MITOCHONDRIAL"/>
    <property type="match status" value="1"/>
</dbReference>
<dbReference type="Gene3D" id="3.30.43.10">
    <property type="entry name" value="Uridine Diphospho-n-acetylenolpyruvylglucosamine Reductase, domain 2"/>
    <property type="match status" value="1"/>
</dbReference>
<dbReference type="SUPFAM" id="SSF56784">
    <property type="entry name" value="HAD-like"/>
    <property type="match status" value="1"/>
</dbReference>
<keyword evidence="14" id="KW-1185">Reference proteome</keyword>
<evidence type="ECO:0000256" key="1">
    <source>
        <dbReference type="ARBA" id="ARBA00001974"/>
    </source>
</evidence>
<dbReference type="SUPFAM" id="SSF56176">
    <property type="entry name" value="FAD-binding/transporter-associated domain-like"/>
    <property type="match status" value="1"/>
</dbReference>
<dbReference type="PANTHER" id="PTHR43716:SF1">
    <property type="entry name" value="D-2-HYDROXYGLUTARATE DEHYDROGENASE, MITOCHONDRIAL"/>
    <property type="match status" value="1"/>
</dbReference>
<dbReference type="InterPro" id="IPR016167">
    <property type="entry name" value="FAD-bd_PCMH_sub1"/>
</dbReference>
<dbReference type="InterPro" id="IPR036412">
    <property type="entry name" value="HAD-like_sf"/>
</dbReference>
<feature type="non-terminal residue" evidence="13">
    <location>
        <position position="1"/>
    </location>
</feature>
<evidence type="ECO:0000256" key="7">
    <source>
        <dbReference type="ARBA" id="ARBA00023140"/>
    </source>
</evidence>
<evidence type="ECO:0000259" key="12">
    <source>
        <dbReference type="PROSITE" id="PS51387"/>
    </source>
</evidence>
<dbReference type="AlphaFoldDB" id="A0A1Y3B8X7"/>
<dbReference type="GO" id="GO:0071949">
    <property type="term" value="F:FAD binding"/>
    <property type="evidence" value="ECO:0007669"/>
    <property type="project" value="InterPro"/>
</dbReference>
<evidence type="ECO:0000256" key="2">
    <source>
        <dbReference type="ARBA" id="ARBA00004275"/>
    </source>
</evidence>
<dbReference type="Gene3D" id="3.40.50.1000">
    <property type="entry name" value="HAD superfamily/HAD-like"/>
    <property type="match status" value="1"/>
</dbReference>
<dbReference type="EC" id="1.1.99.39" evidence="8"/>
<keyword evidence="4" id="KW-0285">Flavoprotein</keyword>
<dbReference type="PROSITE" id="PS51387">
    <property type="entry name" value="FAD_PCMH"/>
    <property type="match status" value="1"/>
</dbReference>
<dbReference type="InterPro" id="IPR051264">
    <property type="entry name" value="FAD-oxidored/transferase_4"/>
</dbReference>
<feature type="non-terminal residue" evidence="13">
    <location>
        <position position="604"/>
    </location>
</feature>
<proteinExistence type="inferred from homology"/>
<accession>A0A1Y3B8X7</accession>
<name>A0A1Y3B8X7_EURMA</name>
<evidence type="ECO:0000256" key="9">
    <source>
        <dbReference type="ARBA" id="ARBA00039639"/>
    </source>
</evidence>
<dbReference type="EMBL" id="MUJZ01033345">
    <property type="protein sequence ID" value="OTF77302.1"/>
    <property type="molecule type" value="Genomic_DNA"/>
</dbReference>
<reference evidence="13 14" key="1">
    <citation type="submission" date="2017-03" db="EMBL/GenBank/DDBJ databases">
        <title>Genome Survey of Euroglyphus maynei.</title>
        <authorList>
            <person name="Arlian L.G."/>
            <person name="Morgan M.S."/>
            <person name="Rider S.D."/>
        </authorList>
    </citation>
    <scope>NUCLEOTIDE SEQUENCE [LARGE SCALE GENOMIC DNA]</scope>
    <source>
        <strain evidence="13">Arlian Lab</strain>
        <tissue evidence="13">Whole body</tissue>
    </source>
</reference>
<dbReference type="InterPro" id="IPR004113">
    <property type="entry name" value="FAD-bd_oxidored_4_C"/>
</dbReference>
<evidence type="ECO:0000256" key="10">
    <source>
        <dbReference type="ARBA" id="ARBA00045410"/>
    </source>
</evidence>
<protein>
    <recommendedName>
        <fullName evidence="9">D-2-hydroxyglutarate dehydrogenase, mitochondrial</fullName>
        <ecNumber evidence="8">1.1.99.39</ecNumber>
    </recommendedName>
</protein>
<evidence type="ECO:0000256" key="3">
    <source>
        <dbReference type="ARBA" id="ARBA00008000"/>
    </source>
</evidence>
<dbReference type="Gene3D" id="3.30.465.10">
    <property type="match status" value="1"/>
</dbReference>
<comment type="caution">
    <text evidence="13">The sequence shown here is derived from an EMBL/GenBank/DDBJ whole genome shotgun (WGS) entry which is preliminary data.</text>
</comment>
<dbReference type="InterPro" id="IPR023214">
    <property type="entry name" value="HAD_sf"/>
</dbReference>
<evidence type="ECO:0000313" key="13">
    <source>
        <dbReference type="EMBL" id="OTF77302.1"/>
    </source>
</evidence>
<dbReference type="OrthoDB" id="5332616at2759"/>
<keyword evidence="7" id="KW-0576">Peroxisome</keyword>
<comment type="similarity">
    <text evidence="3">Belongs to the FAD-binding oxidoreductase/transferase type 4 family.</text>
</comment>
<dbReference type="SUPFAM" id="SSF55103">
    <property type="entry name" value="FAD-linked oxidases, C-terminal domain"/>
    <property type="match status" value="1"/>
</dbReference>
<dbReference type="Gene3D" id="3.30.70.2740">
    <property type="match status" value="1"/>
</dbReference>
<dbReference type="InterPro" id="IPR016164">
    <property type="entry name" value="FAD-linked_Oxase-like_C"/>
</dbReference>
<dbReference type="GO" id="GO:0005739">
    <property type="term" value="C:mitochondrion"/>
    <property type="evidence" value="ECO:0007669"/>
    <property type="project" value="TreeGrafter"/>
</dbReference>
<comment type="function">
    <text evidence="10">Catalyzes the oxidation of D-2-hydroxyglutarate (D-2-HG) to alpha-ketoglutarate. Also catalyzes the oxidation of other D-2-hydroxyacids, such as D-malate (D-MAL) and D-lactate (D-LAC). Exhibits high activities towards D-2-HG and D-MAL but a very weak activity towards D-LAC.</text>
</comment>
<dbReference type="InterPro" id="IPR006094">
    <property type="entry name" value="Oxid_FAD_bind_N"/>
</dbReference>
<dbReference type="Proteomes" id="UP000194236">
    <property type="component" value="Unassembled WGS sequence"/>
</dbReference>
<organism evidence="13 14">
    <name type="scientific">Euroglyphus maynei</name>
    <name type="common">Mayne's house dust mite</name>
    <dbReference type="NCBI Taxonomy" id="6958"/>
    <lineage>
        <taxon>Eukaryota</taxon>
        <taxon>Metazoa</taxon>
        <taxon>Ecdysozoa</taxon>
        <taxon>Arthropoda</taxon>
        <taxon>Chelicerata</taxon>
        <taxon>Arachnida</taxon>
        <taxon>Acari</taxon>
        <taxon>Acariformes</taxon>
        <taxon>Sarcoptiformes</taxon>
        <taxon>Astigmata</taxon>
        <taxon>Psoroptidia</taxon>
        <taxon>Analgoidea</taxon>
        <taxon>Pyroglyphidae</taxon>
        <taxon>Pyroglyphinae</taxon>
        <taxon>Euroglyphus</taxon>
    </lineage>
</organism>
<dbReference type="InterPro" id="IPR036318">
    <property type="entry name" value="FAD-bd_PCMH-like_sf"/>
</dbReference>
<evidence type="ECO:0000256" key="4">
    <source>
        <dbReference type="ARBA" id="ARBA00022630"/>
    </source>
</evidence>
<evidence type="ECO:0000256" key="11">
    <source>
        <dbReference type="ARBA" id="ARBA00049267"/>
    </source>
</evidence>
<dbReference type="InterPro" id="IPR016169">
    <property type="entry name" value="FAD-bd_PCMH_sub2"/>
</dbReference>
<sequence length="604" mass="69876">TIFNQIWNEGFDFVFEKCNNVKIFLSRFRYANKTLRPTLFPDVIPNFKKWHSDPYYIKIYTFASGPLETQKLFLSASTEGNVSEWITSGFDAHHRFKYDTNKYHGVLSSLAEREAKNLFYMTDSPNKGRAARRTGMTVFIVQRPNNRHYNVDDLKTFPIINSFDQFEFIEFAAATSCFMNLRRSNVIRFLFATRRKYSSYIDKFQSLLGQENVLTTDLDPYNQDWLKSHRGKSDVVLFPRNTNDVSNILDYCNENDLKCVIQSGNTSLVCGATPYQNEIIISMRKMNRIISFDEITGVLHCESGCVLQNLEEFVQQKQRLIPYDLGAKGSCMIGGNLATNAGGLRFIKFGPLHSNVLGLEIVMANGKIIDLMNSMRKDNTGYHLRHLFIGSEGTLGVITKVSIICPMDFKCKKVFLVACENFHKLIELFRMVQEDFNENLSCFEMMDEYSMNAVVDNLNAPYPLSSRSYPFYSLFELSSNDESSLEQRFIKHYEKLMQKSVILDGTYANDSDSEKFRRLKSYRETITDGLRRDGYCYKYDISLPLNVYYEVIDVMRKRLQTSSDNDIVRICGYGHMGDGNMHLNVTTKKFNQNVLDLIEPFLYE</sequence>
<feature type="domain" description="FAD-binding PCMH-type" evidence="12">
    <location>
        <begin position="229"/>
        <end position="408"/>
    </location>
</feature>
<keyword evidence="5" id="KW-0274">FAD</keyword>
<dbReference type="Gene3D" id="3.30.70.2190">
    <property type="match status" value="1"/>
</dbReference>
<evidence type="ECO:0000256" key="8">
    <source>
        <dbReference type="ARBA" id="ARBA00039003"/>
    </source>
</evidence>
<dbReference type="FunFam" id="3.30.465.10:FF:000001">
    <property type="entry name" value="D-2-hydroxyglutarate dehydrogenase, mitochondrial"/>
    <property type="match status" value="1"/>
</dbReference>
<dbReference type="Pfam" id="PF02913">
    <property type="entry name" value="FAD-oxidase_C"/>
    <property type="match status" value="1"/>
</dbReference>
<evidence type="ECO:0000313" key="14">
    <source>
        <dbReference type="Proteomes" id="UP000194236"/>
    </source>
</evidence>
<evidence type="ECO:0000256" key="5">
    <source>
        <dbReference type="ARBA" id="ARBA00022827"/>
    </source>
</evidence>
<evidence type="ECO:0000256" key="6">
    <source>
        <dbReference type="ARBA" id="ARBA00023002"/>
    </source>
</evidence>
<dbReference type="GO" id="GO:0051990">
    <property type="term" value="F:(R)-2-hydroxyglutarate dehydrogenase activity"/>
    <property type="evidence" value="ECO:0007669"/>
    <property type="project" value="UniProtKB-EC"/>
</dbReference>
<dbReference type="GO" id="GO:0005777">
    <property type="term" value="C:peroxisome"/>
    <property type="evidence" value="ECO:0007669"/>
    <property type="project" value="UniProtKB-SubCell"/>
</dbReference>
<comment type="subcellular location">
    <subcellularLocation>
        <location evidence="2">Peroxisome</location>
    </subcellularLocation>
</comment>
<dbReference type="InterPro" id="IPR016166">
    <property type="entry name" value="FAD-bd_PCMH"/>
</dbReference>
<gene>
    <name evidence="13" type="ORF">BLA29_003684</name>
</gene>
<dbReference type="Pfam" id="PF01565">
    <property type="entry name" value="FAD_binding_4"/>
    <property type="match status" value="1"/>
</dbReference>
<comment type="catalytic activity">
    <reaction evidence="11">
        <text>(R)-malate + A = oxaloacetate + AH2</text>
        <dbReference type="Rhea" id="RHEA:67460"/>
        <dbReference type="ChEBI" id="CHEBI:13193"/>
        <dbReference type="ChEBI" id="CHEBI:15588"/>
        <dbReference type="ChEBI" id="CHEBI:16452"/>
        <dbReference type="ChEBI" id="CHEBI:17499"/>
    </reaction>
    <physiologicalReaction direction="left-to-right" evidence="11">
        <dbReference type="Rhea" id="RHEA:67461"/>
    </physiologicalReaction>
</comment>